<dbReference type="AlphaFoldDB" id="A0A5D6W2H1"/>
<gene>
    <name evidence="2" type="ORF">FZ040_11125</name>
</gene>
<reference evidence="2 3" key="1">
    <citation type="submission" date="2019-08" db="EMBL/GenBank/DDBJ databases">
        <title>Selenomonas sp. mPRGC5 and Selenomonas sp. mPRGC8 isolated from ruminal fluid of dairy goat (Capra hircus).</title>
        <authorList>
            <person name="Poothong S."/>
            <person name="Nuengjamnong C."/>
            <person name="Tanasupawat S."/>
        </authorList>
    </citation>
    <scope>NUCLEOTIDE SEQUENCE [LARGE SCALE GENOMIC DNA]</scope>
    <source>
        <strain evidence="3">mPRGC5</strain>
    </source>
</reference>
<dbReference type="InterPro" id="IPR009875">
    <property type="entry name" value="PilZ_domain"/>
</dbReference>
<dbReference type="Pfam" id="PF07238">
    <property type="entry name" value="PilZ"/>
    <property type="match status" value="1"/>
</dbReference>
<dbReference type="EMBL" id="VTOY01000011">
    <property type="protein sequence ID" value="TYZ20958.1"/>
    <property type="molecule type" value="Genomic_DNA"/>
</dbReference>
<accession>A0A5D6W2H1</accession>
<evidence type="ECO:0000259" key="1">
    <source>
        <dbReference type="Pfam" id="PF07238"/>
    </source>
</evidence>
<proteinExistence type="predicted"/>
<name>A0A5D6W2H1_9FIRM</name>
<evidence type="ECO:0000313" key="2">
    <source>
        <dbReference type="EMBL" id="TYZ20958.1"/>
    </source>
</evidence>
<evidence type="ECO:0000313" key="3">
    <source>
        <dbReference type="Proteomes" id="UP000323646"/>
    </source>
</evidence>
<sequence length="256" mass="28740">MRQAFLIDTRIGLCYHIINCNNDKTERIPPMTTESKPAEAVLREGQAIHITDNAIDIHGTINEIAHRFLSISLDVSPQTFLATPLNSDELQCTVTGNGCVYRFAANFRSSSTVAEKNWFIEKPATVERIQMRRFVRVPMPLPIQVKLPGAHGSMQDTIEATLVDISGGGICFAHTNEVLLHEKIIITIPDLPLYGTLHTEARIERCTKIEVFSGTVFHIGASFEDNLDLRQQDKLIQCIFELQRSYLQKGLLLPVK</sequence>
<keyword evidence="3" id="KW-1185">Reference proteome</keyword>
<organism evidence="2 3">
    <name type="scientific">Selenomonas ruminis</name>
    <dbReference type="NCBI Taxonomy" id="2593411"/>
    <lineage>
        <taxon>Bacteria</taxon>
        <taxon>Bacillati</taxon>
        <taxon>Bacillota</taxon>
        <taxon>Negativicutes</taxon>
        <taxon>Selenomonadales</taxon>
        <taxon>Selenomonadaceae</taxon>
        <taxon>Selenomonas</taxon>
    </lineage>
</organism>
<dbReference type="Proteomes" id="UP000323646">
    <property type="component" value="Unassembled WGS sequence"/>
</dbReference>
<comment type="caution">
    <text evidence="2">The sequence shown here is derived from an EMBL/GenBank/DDBJ whole genome shotgun (WGS) entry which is preliminary data.</text>
</comment>
<feature type="domain" description="PilZ" evidence="1">
    <location>
        <begin position="131"/>
        <end position="241"/>
    </location>
</feature>
<dbReference type="Gene3D" id="2.40.10.220">
    <property type="entry name" value="predicted glycosyltransferase like domains"/>
    <property type="match status" value="1"/>
</dbReference>
<dbReference type="OrthoDB" id="5242935at2"/>
<protein>
    <submittedName>
        <fullName evidence="2">PilZ domain-containing protein</fullName>
    </submittedName>
</protein>
<dbReference type="GO" id="GO:0035438">
    <property type="term" value="F:cyclic-di-GMP binding"/>
    <property type="evidence" value="ECO:0007669"/>
    <property type="project" value="InterPro"/>
</dbReference>